<dbReference type="PROSITE" id="PS51470">
    <property type="entry name" value="FG_GAP"/>
    <property type="match status" value="1"/>
</dbReference>
<evidence type="ECO:0000313" key="5">
    <source>
        <dbReference type="EMBL" id="KAA1415953.1"/>
    </source>
</evidence>
<comment type="caution">
    <text evidence="5">The sequence shown here is derived from an EMBL/GenBank/DDBJ whole genome shotgun (WGS) entry which is preliminary data.</text>
</comment>
<protein>
    <recommendedName>
        <fullName evidence="7">FG-GAP repeat protein</fullName>
    </recommendedName>
</protein>
<keyword evidence="2" id="KW-0677">Repeat</keyword>
<dbReference type="SUPFAM" id="SSF69318">
    <property type="entry name" value="Integrin alpha N-terminal domain"/>
    <property type="match status" value="1"/>
</dbReference>
<reference evidence="5 6" key="2">
    <citation type="submission" date="2019-09" db="EMBL/GenBank/DDBJ databases">
        <authorList>
            <person name="Jin C."/>
        </authorList>
    </citation>
    <scope>NUCLEOTIDE SEQUENCE [LARGE SCALE GENOMIC DNA]</scope>
    <source>
        <strain evidence="5 6">BN130099</strain>
    </source>
</reference>
<dbReference type="PANTHER" id="PTHR36220:SF1">
    <property type="entry name" value="GAMMA TUBULIN COMPLEX COMPONENT C-TERMINAL DOMAIN-CONTAINING PROTEIN"/>
    <property type="match status" value="1"/>
</dbReference>
<dbReference type="InterPro" id="IPR028994">
    <property type="entry name" value="Integrin_alpha_N"/>
</dbReference>
<dbReference type="AlphaFoldDB" id="A0A5B1L5N1"/>
<organism evidence="5 6">
    <name type="scientific">Nocardioides humilatus</name>
    <dbReference type="NCBI Taxonomy" id="2607660"/>
    <lineage>
        <taxon>Bacteria</taxon>
        <taxon>Bacillati</taxon>
        <taxon>Actinomycetota</taxon>
        <taxon>Actinomycetes</taxon>
        <taxon>Propionibacteriales</taxon>
        <taxon>Nocardioidaceae</taxon>
        <taxon>Nocardioides</taxon>
    </lineage>
</organism>
<proteinExistence type="predicted"/>
<dbReference type="Proteomes" id="UP000325003">
    <property type="component" value="Unassembled WGS sequence"/>
</dbReference>
<dbReference type="SMART" id="SM00191">
    <property type="entry name" value="Int_alpha"/>
    <property type="match status" value="5"/>
</dbReference>
<gene>
    <name evidence="5" type="ORF">F0U44_20200</name>
</gene>
<evidence type="ECO:0000256" key="4">
    <source>
        <dbReference type="SAM" id="MobiDB-lite"/>
    </source>
</evidence>
<reference evidence="5 6" key="1">
    <citation type="submission" date="2019-09" db="EMBL/GenBank/DDBJ databases">
        <title>Nocardioides panacisoli sp. nov., isolated from the soil of a ginseng field.</title>
        <authorList>
            <person name="Cho C."/>
        </authorList>
    </citation>
    <scope>NUCLEOTIDE SEQUENCE [LARGE SCALE GENOMIC DNA]</scope>
    <source>
        <strain evidence="5 6">BN130099</strain>
    </source>
</reference>
<dbReference type="EMBL" id="VUJV01000008">
    <property type="protein sequence ID" value="KAA1415953.1"/>
    <property type="molecule type" value="Genomic_DNA"/>
</dbReference>
<dbReference type="PANTHER" id="PTHR36220">
    <property type="entry name" value="UNNAMED PRODUCT"/>
    <property type="match status" value="1"/>
</dbReference>
<keyword evidence="6" id="KW-1185">Reference proteome</keyword>
<dbReference type="InterPro" id="IPR013519">
    <property type="entry name" value="Int_alpha_beta-p"/>
</dbReference>
<evidence type="ECO:0000256" key="3">
    <source>
        <dbReference type="ARBA" id="ARBA00023180"/>
    </source>
</evidence>
<keyword evidence="1" id="KW-0732">Signal</keyword>
<dbReference type="Gene3D" id="2.130.10.130">
    <property type="entry name" value="Integrin alpha, N-terminal"/>
    <property type="match status" value="4"/>
</dbReference>
<evidence type="ECO:0000256" key="2">
    <source>
        <dbReference type="ARBA" id="ARBA00022737"/>
    </source>
</evidence>
<sequence>MGFEVNRSAPVRVLLVIFTALILAIVSMSISPGASPAAAKPAPSAKEKVKPNSSQKVPAALKKAIANIVQDDRHKVLQNSGTTGNGHFQFGYSVAISGKWAIVGLPDATISGGGNSGEALAFQRVGNDWKMRRNFNLFSSGPGDRFGESVAISGNYAFIGVPGSNSNGVDAGRVEAWKLLGGATWDRLDWNLHPDVPTPGARFGSSVSLTSSVGVIGSPNLGNGAVDLFVRGGKVWDWKSQVAPGDVSAGARFGASLDIDGSYAVIGAPDDSSGAGAAFIYKRSGDILFETAILAQDGGPQAGSHFGDDVAIDARWAAVTQPDWTDGTRNGRVHSYQRSGSAWPEKATITSTPGVDFATAVDVDGTNALVGEDGDTVVPFTKASIGTWTRGTDVSVAPDDVAVPVSALALSGKYALYGSPFTPGIFGESNIGAIGGLTQASGVWSRTDRIQIPSPQVGEQFGYSVAYDDTGTLALVGAPGSNGGAGAAYLFRSNGELMWHLQERFVADVPSPGAAFGSSVAIKGDYAVVGAPDEGSGAAYVFFRDGTASEWTSQARLAPSAGEQDFGRSVAVDGNYIAVGAPGHVLAQGMAVVYLRSGVAWNQQVSFAPGGAVPTDDYGRDVALEGTNLVVGAPGTAGGGAAYVWVRSGTTWPLKTVLTATGSVAGDKFGYAVDISGNRVVVGAPDRSVKGGAFVFTKASSGPWPEASLFVPAVSVDLGWDVAIDEDRVLVGDPLGPNPSDSAGGRALHYRLSGTFWNNDVTLTQNYTNDLDNDSQCGLSVDLAHTATVNAGGNDYGLVSCPKLDSAVGETGHTFVYYP</sequence>
<evidence type="ECO:0000313" key="6">
    <source>
        <dbReference type="Proteomes" id="UP000325003"/>
    </source>
</evidence>
<feature type="region of interest" description="Disordered" evidence="4">
    <location>
        <begin position="36"/>
        <end position="56"/>
    </location>
</feature>
<keyword evidence="3" id="KW-0325">Glycoprotein</keyword>
<dbReference type="Pfam" id="PF14312">
    <property type="entry name" value="FG-GAP_2"/>
    <property type="match status" value="7"/>
</dbReference>
<name>A0A5B1L5N1_9ACTN</name>
<evidence type="ECO:0000256" key="1">
    <source>
        <dbReference type="ARBA" id="ARBA00022729"/>
    </source>
</evidence>
<evidence type="ECO:0008006" key="7">
    <source>
        <dbReference type="Google" id="ProtNLM"/>
    </source>
</evidence>
<dbReference type="InterPro" id="IPR013517">
    <property type="entry name" value="FG-GAP"/>
</dbReference>
<accession>A0A5B1L5N1</accession>